<gene>
    <name evidence="1" type="ORF">DSO57_1003285</name>
</gene>
<protein>
    <submittedName>
        <fullName evidence="1">Uncharacterized protein</fullName>
    </submittedName>
</protein>
<keyword evidence="2" id="KW-1185">Reference proteome</keyword>
<dbReference type="EMBL" id="QTSX02003558">
    <property type="protein sequence ID" value="KAJ9070820.1"/>
    <property type="molecule type" value="Genomic_DNA"/>
</dbReference>
<proteinExistence type="predicted"/>
<evidence type="ECO:0000313" key="1">
    <source>
        <dbReference type="EMBL" id="KAJ9070820.1"/>
    </source>
</evidence>
<accession>A0ACC2T894</accession>
<comment type="caution">
    <text evidence="1">The sequence shown here is derived from an EMBL/GenBank/DDBJ whole genome shotgun (WGS) entry which is preliminary data.</text>
</comment>
<dbReference type="Proteomes" id="UP001165960">
    <property type="component" value="Unassembled WGS sequence"/>
</dbReference>
<evidence type="ECO:0000313" key="2">
    <source>
        <dbReference type="Proteomes" id="UP001165960"/>
    </source>
</evidence>
<organism evidence="1 2">
    <name type="scientific">Entomophthora muscae</name>
    <dbReference type="NCBI Taxonomy" id="34485"/>
    <lineage>
        <taxon>Eukaryota</taxon>
        <taxon>Fungi</taxon>
        <taxon>Fungi incertae sedis</taxon>
        <taxon>Zoopagomycota</taxon>
        <taxon>Entomophthoromycotina</taxon>
        <taxon>Entomophthoromycetes</taxon>
        <taxon>Entomophthorales</taxon>
        <taxon>Entomophthoraceae</taxon>
        <taxon>Entomophthora</taxon>
    </lineage>
</organism>
<sequence length="190" mass="20546">MKEIPAAPPLPNAPPAQGFSKLGFVYITVMGLADQVVPHTGSWRPLATAVNYLVQIAPIVYMAFQARSASPVGVQLGSSIGRENNNQALPLTLLHFLALVFLLSYLGAYFLLGRFNLLLGRYCLLGELLNMRMISVPIGTLVTGLNPSAAIHLLGGMFSSRWVPGMIATLESFMVNFSRKAALNISQFLL</sequence>
<name>A0ACC2T894_9FUNG</name>
<reference evidence="1" key="1">
    <citation type="submission" date="2022-04" db="EMBL/GenBank/DDBJ databases">
        <title>Genome of the entomopathogenic fungus Entomophthora muscae.</title>
        <authorList>
            <person name="Elya C."/>
            <person name="Lovett B.R."/>
            <person name="Lee E."/>
            <person name="Macias A.M."/>
            <person name="Hajek A.E."/>
            <person name="De Bivort B.L."/>
            <person name="Kasson M.T."/>
            <person name="De Fine Licht H.H."/>
            <person name="Stajich J.E."/>
        </authorList>
    </citation>
    <scope>NUCLEOTIDE SEQUENCE</scope>
    <source>
        <strain evidence="1">Berkeley</strain>
    </source>
</reference>